<evidence type="ECO:0000256" key="6">
    <source>
        <dbReference type="ARBA" id="ARBA00023136"/>
    </source>
</evidence>
<dbReference type="AlphaFoldDB" id="A0A8S0ZUY7"/>
<reference evidence="10 11" key="1">
    <citation type="submission" date="2020-04" db="EMBL/GenBank/DDBJ databases">
        <authorList>
            <person name="Wallbank WR R."/>
            <person name="Pardo Diaz C."/>
            <person name="Kozak K."/>
            <person name="Martin S."/>
            <person name="Jiggins C."/>
            <person name="Moest M."/>
            <person name="Warren A I."/>
            <person name="Byers J.R.P. K."/>
            <person name="Montejo-Kovacevich G."/>
            <person name="Yen C E."/>
        </authorList>
    </citation>
    <scope>NUCLEOTIDE SEQUENCE [LARGE SCALE GENOMIC DNA]</scope>
</reference>
<keyword evidence="5 9" id="KW-1133">Transmembrane helix</keyword>
<accession>A0A8S0ZUY7</accession>
<evidence type="ECO:0000256" key="3">
    <source>
        <dbReference type="ARBA" id="ARBA00022692"/>
    </source>
</evidence>
<evidence type="ECO:0000256" key="7">
    <source>
        <dbReference type="ARBA" id="ARBA00023170"/>
    </source>
</evidence>
<evidence type="ECO:0000256" key="5">
    <source>
        <dbReference type="ARBA" id="ARBA00022989"/>
    </source>
</evidence>
<dbReference type="InterPro" id="IPR004117">
    <property type="entry name" value="7tm6_olfct_rcpt"/>
</dbReference>
<proteinExistence type="predicted"/>
<keyword evidence="7" id="KW-0675">Receptor</keyword>
<dbReference type="OrthoDB" id="10063208at2759"/>
<dbReference type="Pfam" id="PF02949">
    <property type="entry name" value="7tm_6"/>
    <property type="match status" value="1"/>
</dbReference>
<keyword evidence="3 9" id="KW-0812">Transmembrane</keyword>
<keyword evidence="8" id="KW-0807">Transducer</keyword>
<protein>
    <submittedName>
        <fullName evidence="10">Uncharacterized protein</fullName>
    </submittedName>
</protein>
<dbReference type="Proteomes" id="UP000494256">
    <property type="component" value="Unassembled WGS sequence"/>
</dbReference>
<comment type="subcellular location">
    <subcellularLocation>
        <location evidence="1">Membrane</location>
        <topology evidence="1">Multi-pass membrane protein</topology>
    </subcellularLocation>
</comment>
<name>A0A8S0ZUY7_ARCPL</name>
<evidence type="ECO:0000256" key="2">
    <source>
        <dbReference type="ARBA" id="ARBA00022606"/>
    </source>
</evidence>
<sequence length="133" mass="15076">MTNTPNGESSEEEHKFTLLQHDLEKIVKENSQNNEISYSKEEFIAIVNRHRELIRCVKLLDGIYSKSTLFSVATSSVIICASGFNLKVLDDHVLGVPFVAVLIFGMSQVNLHCYYGDYVMRSVCNIFIKITDL</sequence>
<evidence type="ECO:0000256" key="8">
    <source>
        <dbReference type="ARBA" id="ARBA00023224"/>
    </source>
</evidence>
<keyword evidence="2" id="KW-0716">Sensory transduction</keyword>
<dbReference type="GO" id="GO:0007165">
    <property type="term" value="P:signal transduction"/>
    <property type="evidence" value="ECO:0007669"/>
    <property type="project" value="UniProtKB-KW"/>
</dbReference>
<dbReference type="EMBL" id="CADEBD010000300">
    <property type="protein sequence ID" value="CAB3236071.1"/>
    <property type="molecule type" value="Genomic_DNA"/>
</dbReference>
<keyword evidence="6 9" id="KW-0472">Membrane</keyword>
<evidence type="ECO:0000256" key="1">
    <source>
        <dbReference type="ARBA" id="ARBA00004141"/>
    </source>
</evidence>
<comment type="caution">
    <text evidence="10">The sequence shown here is derived from an EMBL/GenBank/DDBJ whole genome shotgun (WGS) entry which is preliminary data.</text>
</comment>
<dbReference type="GO" id="GO:0004984">
    <property type="term" value="F:olfactory receptor activity"/>
    <property type="evidence" value="ECO:0007669"/>
    <property type="project" value="InterPro"/>
</dbReference>
<feature type="transmembrane region" description="Helical" evidence="9">
    <location>
        <begin position="92"/>
        <end position="111"/>
    </location>
</feature>
<evidence type="ECO:0000256" key="4">
    <source>
        <dbReference type="ARBA" id="ARBA00022725"/>
    </source>
</evidence>
<evidence type="ECO:0000256" key="9">
    <source>
        <dbReference type="SAM" id="Phobius"/>
    </source>
</evidence>
<evidence type="ECO:0000313" key="11">
    <source>
        <dbReference type="Proteomes" id="UP000494256"/>
    </source>
</evidence>
<dbReference type="GO" id="GO:0016020">
    <property type="term" value="C:membrane"/>
    <property type="evidence" value="ECO:0007669"/>
    <property type="project" value="UniProtKB-SubCell"/>
</dbReference>
<gene>
    <name evidence="10" type="ORF">APLA_LOCUS7210</name>
</gene>
<keyword evidence="4" id="KW-0552">Olfaction</keyword>
<organism evidence="10 11">
    <name type="scientific">Arctia plantaginis</name>
    <name type="common">Wood tiger moth</name>
    <name type="synonym">Phalaena plantaginis</name>
    <dbReference type="NCBI Taxonomy" id="874455"/>
    <lineage>
        <taxon>Eukaryota</taxon>
        <taxon>Metazoa</taxon>
        <taxon>Ecdysozoa</taxon>
        <taxon>Arthropoda</taxon>
        <taxon>Hexapoda</taxon>
        <taxon>Insecta</taxon>
        <taxon>Pterygota</taxon>
        <taxon>Neoptera</taxon>
        <taxon>Endopterygota</taxon>
        <taxon>Lepidoptera</taxon>
        <taxon>Glossata</taxon>
        <taxon>Ditrysia</taxon>
        <taxon>Noctuoidea</taxon>
        <taxon>Erebidae</taxon>
        <taxon>Arctiinae</taxon>
        <taxon>Arctia</taxon>
    </lineage>
</organism>
<dbReference type="GO" id="GO:0005549">
    <property type="term" value="F:odorant binding"/>
    <property type="evidence" value="ECO:0007669"/>
    <property type="project" value="InterPro"/>
</dbReference>
<evidence type="ECO:0000313" key="10">
    <source>
        <dbReference type="EMBL" id="CAB3236071.1"/>
    </source>
</evidence>